<accession>A0A0C9RTL9</accession>
<protein>
    <submittedName>
        <fullName evidence="2">RDRP_2 protein</fullName>
    </submittedName>
</protein>
<name>A0A0C9RTL9_9HYME</name>
<gene>
    <name evidence="2" type="primary">RDRP_2</name>
    <name evidence="2" type="ORF">g.61850</name>
</gene>
<dbReference type="EMBL" id="GBYB01012090">
    <property type="protein sequence ID" value="JAG81857.1"/>
    <property type="molecule type" value="Transcribed_RNA"/>
</dbReference>
<sequence length="1092" mass="118259">ASARLGRSGKWKLPNLPEPVATAVTPPAAAARLLSNLRKDAFPRGVTGNYLSRLEAAGIPACSVSRHPRGSEPHPLRKYTPGRGDPACSPLTSLPHTPLPTSPSRPGRARGGPAGERPRKRGHSRDPPGGCPLGCGAAADCRDLRRIWDSFRLCILSLIPRLQRSGLDLSNRRDYRMAVSILKVRSWLSINWRSSGRNETIRQIKAYAEFCRARALDAEQSRRGAPRGFPVRAFEHGLGSLLRGASSGRTALAQLARLGRSMPPADQAILTAALEQHRRVLTTADPGVPLTLLDGLFHWASSWSGSRPASLRNSVVASFSSSASEGMSRAKGGQRAELEQLARAEIDAIRADIAGHPDTDPGFFDVDEGDYAGLYFVEWDLQTVTDSAMARVREEAADTRYAIPVRATALPELGNKARVVTAPPAHWGIIGDAMRKVLWPLLETDPRIDLSGRRSLDGAASQFHDQVVKSLRGAAGQWMYSADLTAATDLMPENVILALWHGVLHGLGIPEESFFARAGDKILGCVDVSYPDLAAPGEKPIVVRSMRGCMMGLNLSWFLLNLYNLAIVDIACLGGIAALTDPQDGGLDEAEVRRIVGLAPAIVRGDDLAAALTERQATAYEELIAATGGEANRAKSYRSHSAFVLAEKSFLVDREVRPLSGGQKRGFISFPAGLAVDAPMLARDPRALEALGFGGPLTGKDLGGATWTDAAVEVVSCLTALQDIPVRHLIPAPSKEGLPVYVSLPAAAADVLYAAEEEGSPLFPGMCRAVLSVNSEYVQRYRDYRIPLLLPREVGGAGFPHPGGFSKALASGGRGHWLRATLRVTTYGVEQRARRHLDEDVWRVDGSNSDRRAAARLIRAREAAAMNSGQLGNMVPVPLEDEVTREVAFESLWRDLFCPADRKERCTRRDRGVRLATISKRLSKADMAARRLAFNDRFLVRSLVRAEYQADVAMARGAESVYVPLSERDPRRLMPLSDDHPSLVGLHRRRYRAGRASSHGRGNGCGGVSQVGGVPDNWESRLDDDFVYGGLDDNEAGISGHCLPKRSTLERAVRSRGQGAVAVRTLRSGMVLADSIHYTESRSKRRGKPPTS</sequence>
<feature type="region of interest" description="Disordered" evidence="1">
    <location>
        <begin position="63"/>
        <end position="129"/>
    </location>
</feature>
<reference evidence="2" key="1">
    <citation type="submission" date="2015-01" db="EMBL/GenBank/DDBJ databases">
        <title>Transcriptome Assembly of Fopius arisanus.</title>
        <authorList>
            <person name="Geib S."/>
        </authorList>
    </citation>
    <scope>NUCLEOTIDE SEQUENCE</scope>
</reference>
<evidence type="ECO:0000313" key="2">
    <source>
        <dbReference type="EMBL" id="JAG81857.1"/>
    </source>
</evidence>
<organism evidence="2">
    <name type="scientific">Fopius arisanus</name>
    <dbReference type="NCBI Taxonomy" id="64838"/>
    <lineage>
        <taxon>Eukaryota</taxon>
        <taxon>Metazoa</taxon>
        <taxon>Ecdysozoa</taxon>
        <taxon>Arthropoda</taxon>
        <taxon>Hexapoda</taxon>
        <taxon>Insecta</taxon>
        <taxon>Pterygota</taxon>
        <taxon>Neoptera</taxon>
        <taxon>Endopterygota</taxon>
        <taxon>Hymenoptera</taxon>
        <taxon>Apocrita</taxon>
        <taxon>Ichneumonoidea</taxon>
        <taxon>Braconidae</taxon>
        <taxon>Opiinae</taxon>
        <taxon>Fopius</taxon>
    </lineage>
</organism>
<evidence type="ECO:0000256" key="1">
    <source>
        <dbReference type="SAM" id="MobiDB-lite"/>
    </source>
</evidence>
<feature type="non-terminal residue" evidence="2">
    <location>
        <position position="1"/>
    </location>
</feature>
<proteinExistence type="predicted"/>
<dbReference type="AlphaFoldDB" id="A0A0C9RTL9"/>